<dbReference type="GO" id="GO:0005509">
    <property type="term" value="F:calcium ion binding"/>
    <property type="evidence" value="ECO:0007669"/>
    <property type="project" value="InterPro"/>
</dbReference>
<evidence type="ECO:0000256" key="2">
    <source>
        <dbReference type="ARBA" id="ARBA00022525"/>
    </source>
</evidence>
<dbReference type="OrthoDB" id="9342475at2"/>
<dbReference type="RefSeq" id="WP_104072721.1">
    <property type="nucleotide sequence ID" value="NZ_PRDS01000012.1"/>
</dbReference>
<evidence type="ECO:0000313" key="4">
    <source>
        <dbReference type="Proteomes" id="UP000239736"/>
    </source>
</evidence>
<dbReference type="Gene3D" id="2.150.10.10">
    <property type="entry name" value="Serralysin-like metalloprotease, C-terminal"/>
    <property type="match status" value="5"/>
</dbReference>
<dbReference type="InterPro" id="IPR050557">
    <property type="entry name" value="RTX_toxin/Mannuronan_C5-epim"/>
</dbReference>
<evidence type="ECO:0000256" key="1">
    <source>
        <dbReference type="ARBA" id="ARBA00004613"/>
    </source>
</evidence>
<dbReference type="AlphaFoldDB" id="A0A2S5JDH9"/>
<evidence type="ECO:0000313" key="3">
    <source>
        <dbReference type="EMBL" id="PPB79546.1"/>
    </source>
</evidence>
<keyword evidence="4" id="KW-1185">Reference proteome</keyword>
<dbReference type="InterPro" id="IPR011049">
    <property type="entry name" value="Serralysin-like_metalloprot_C"/>
</dbReference>
<dbReference type="EMBL" id="PRDS01000012">
    <property type="protein sequence ID" value="PPB79546.1"/>
    <property type="molecule type" value="Genomic_DNA"/>
</dbReference>
<dbReference type="PANTHER" id="PTHR38340:SF1">
    <property type="entry name" value="S-LAYER PROTEIN"/>
    <property type="match status" value="1"/>
</dbReference>
<reference evidence="3 4" key="1">
    <citation type="submission" date="2018-01" db="EMBL/GenBank/DDBJ databases">
        <title>Genomic Encyclopedia of Archaeal and Bacterial Type Strains, Phase II (KMG-II): from individual species to whole genera.</title>
        <authorList>
            <person name="Goeker M."/>
        </authorList>
    </citation>
    <scope>NUCLEOTIDE SEQUENCE [LARGE SCALE GENOMIC DNA]</scope>
    <source>
        <strain evidence="3 4">DSM 12048</strain>
    </source>
</reference>
<sequence length="710" mass="71304">MQLERVSVVPAGTAAYVDGITDMDVVQIGGSAHLVTISRAIPGVSVFSMADDRAPVLVDQLGLTASLSTVAEPQIAMIQTGAGGVLLTSGLKTLAPYALGVDASGDLGGGGYWADPKSAGANLAVVEHISVGGESIVCAERQDGGLVALKITAGKGIGVDPLASVDCGQVADLVSVSGSGGTHVIAALPEADAIISYTLGADGSLTQAGMVSAASGLGIGGPEALAAVSLGGIDYVIAGSAGSSTLTVLRVASDGTLVAVDNVLDSLTTRFAGATAVEALAVNGRVFVAAAGSDDGVSLFTLLPDGRLVHVATLSDSATTTLSKVSALAMGVVGDELQLYVASGNEPGVTQLAFDLSSVGLTIQGTSGADVLIGGAQDDLVCGGSGNDTLSGGSGNDILYDGIGSDVMRGGAGADLFVLSPDGELDVIEDFQVGLDRLDLTSFSFLYDVSQLSITSTSWGCILHYRNEILEVHSSGGVTILATDLTTALSDGTMRTLDLTELSIQQVEGSTENDSLQGGDWQDIMDGGKGNDTIVGFGGSDVIHGGYGADSILGDDGDDLIWGGLGADTIRGGLNQDQLHGDDGADLLYGDAGFDTIHGGAGADSIWGGAQADLLYGGTDNDVLFGEAGVDNIYGEDGADRMFGGSENDWMWGGTGNDLMRGGTQEDRLYGEDGDDVIYGEAGFDRLEGGAGNDTLWGGAQADNLFGDDG</sequence>
<feature type="non-terminal residue" evidence="3">
    <location>
        <position position="710"/>
    </location>
</feature>
<dbReference type="SUPFAM" id="SSF50956">
    <property type="entry name" value="Thermostable phytase (3-phytase)"/>
    <property type="match status" value="1"/>
</dbReference>
<keyword evidence="2" id="KW-0964">Secreted</keyword>
<dbReference type="PROSITE" id="PS00330">
    <property type="entry name" value="HEMOLYSIN_CALCIUM"/>
    <property type="match status" value="3"/>
</dbReference>
<dbReference type="InterPro" id="IPR018511">
    <property type="entry name" value="Hemolysin-typ_Ca-bd_CS"/>
</dbReference>
<proteinExistence type="predicted"/>
<gene>
    <name evidence="3" type="ORF">LV82_02828</name>
</gene>
<dbReference type="Pfam" id="PF00353">
    <property type="entry name" value="HemolysinCabind"/>
    <property type="match status" value="5"/>
</dbReference>
<dbReference type="InterPro" id="IPR001343">
    <property type="entry name" value="Hemolysn_Ca-bd"/>
</dbReference>
<accession>A0A2S5JDH9</accession>
<comment type="subcellular location">
    <subcellularLocation>
        <location evidence="1">Secreted</location>
    </subcellularLocation>
</comment>
<dbReference type="Proteomes" id="UP000239736">
    <property type="component" value="Unassembled WGS sequence"/>
</dbReference>
<dbReference type="PRINTS" id="PR00313">
    <property type="entry name" value="CABNDNGRPT"/>
</dbReference>
<name>A0A2S5JDH9_9RHOB</name>
<comment type="caution">
    <text evidence="3">The sequence shown here is derived from an EMBL/GenBank/DDBJ whole genome shotgun (WGS) entry which is preliminary data.</text>
</comment>
<protein>
    <submittedName>
        <fullName evidence="3">Hemolysin type calcium-binding protein</fullName>
    </submittedName>
</protein>
<organism evidence="3 4">
    <name type="scientific">Albidovulum inexpectatum</name>
    <dbReference type="NCBI Taxonomy" id="196587"/>
    <lineage>
        <taxon>Bacteria</taxon>
        <taxon>Pseudomonadati</taxon>
        <taxon>Pseudomonadota</taxon>
        <taxon>Alphaproteobacteria</taxon>
        <taxon>Rhodobacterales</taxon>
        <taxon>Paracoccaceae</taxon>
        <taxon>Albidovulum</taxon>
    </lineage>
</organism>
<dbReference type="SUPFAM" id="SSF51120">
    <property type="entry name" value="beta-Roll"/>
    <property type="match status" value="3"/>
</dbReference>
<dbReference type="GO" id="GO:0005576">
    <property type="term" value="C:extracellular region"/>
    <property type="evidence" value="ECO:0007669"/>
    <property type="project" value="UniProtKB-SubCell"/>
</dbReference>
<dbReference type="PANTHER" id="PTHR38340">
    <property type="entry name" value="S-LAYER PROTEIN"/>
    <property type="match status" value="1"/>
</dbReference>